<dbReference type="STRING" id="1850254.LPB137_09185"/>
<dbReference type="Gene3D" id="2.60.120.10">
    <property type="entry name" value="Jelly Rolls"/>
    <property type="match status" value="1"/>
</dbReference>
<dbReference type="OrthoDB" id="9806359at2"/>
<feature type="domain" description="Cupin type-2" evidence="1">
    <location>
        <begin position="33"/>
        <end position="92"/>
    </location>
</feature>
<protein>
    <recommendedName>
        <fullName evidence="1">Cupin type-2 domain-containing protein</fullName>
    </recommendedName>
</protein>
<reference evidence="2 3" key="1">
    <citation type="submission" date="2017-01" db="EMBL/GenBank/DDBJ databases">
        <title>Genome sequencing of Arcobacter sp. LPB0137.</title>
        <authorList>
            <person name="Lee G.-W."/>
            <person name="Yi H."/>
        </authorList>
    </citation>
    <scope>NUCLEOTIDE SEQUENCE [LARGE SCALE GENOMIC DNA]</scope>
    <source>
        <strain evidence="2 3">LPB0137</strain>
    </source>
</reference>
<name>A0A1P8KN68_9BACT</name>
<dbReference type="Proteomes" id="UP000186074">
    <property type="component" value="Chromosome"/>
</dbReference>
<dbReference type="Pfam" id="PF07883">
    <property type="entry name" value="Cupin_2"/>
    <property type="match status" value="1"/>
</dbReference>
<dbReference type="EMBL" id="CP019070">
    <property type="protein sequence ID" value="APW66014.1"/>
    <property type="molecule type" value="Genomic_DNA"/>
</dbReference>
<evidence type="ECO:0000313" key="3">
    <source>
        <dbReference type="Proteomes" id="UP000186074"/>
    </source>
</evidence>
<keyword evidence="3" id="KW-1185">Reference proteome</keyword>
<dbReference type="InterPro" id="IPR011051">
    <property type="entry name" value="RmlC_Cupin_sf"/>
</dbReference>
<dbReference type="AlphaFoldDB" id="A0A1P8KN68"/>
<dbReference type="RefSeq" id="WP_076087293.1">
    <property type="nucleotide sequence ID" value="NZ_CP019070.1"/>
</dbReference>
<gene>
    <name evidence="2" type="ORF">LPB137_09185</name>
</gene>
<evidence type="ECO:0000313" key="2">
    <source>
        <dbReference type="EMBL" id="APW66014.1"/>
    </source>
</evidence>
<sequence length="114" mass="13214">MQVSKPVKIKQKSWGHEIWLHNSNKYCGKILVIKSNKSSSLHYHKLKDETFYIQEGRILVKIVSKDEQIEELEMSKGDVLDIPKGTKHQIIGIAEESEIFEVSTQHFDDDSIYV</sequence>
<evidence type="ECO:0000259" key="1">
    <source>
        <dbReference type="Pfam" id="PF07883"/>
    </source>
</evidence>
<dbReference type="KEGG" id="alp:LPB137_09185"/>
<dbReference type="SUPFAM" id="SSF51182">
    <property type="entry name" value="RmlC-like cupins"/>
    <property type="match status" value="1"/>
</dbReference>
<proteinExistence type="predicted"/>
<dbReference type="InterPro" id="IPR013096">
    <property type="entry name" value="Cupin_2"/>
</dbReference>
<dbReference type="InterPro" id="IPR014710">
    <property type="entry name" value="RmlC-like_jellyroll"/>
</dbReference>
<organism evidence="2 3">
    <name type="scientific">Poseidonibacter parvus</name>
    <dbReference type="NCBI Taxonomy" id="1850254"/>
    <lineage>
        <taxon>Bacteria</taxon>
        <taxon>Pseudomonadati</taxon>
        <taxon>Campylobacterota</taxon>
        <taxon>Epsilonproteobacteria</taxon>
        <taxon>Campylobacterales</taxon>
        <taxon>Arcobacteraceae</taxon>
        <taxon>Poseidonibacter</taxon>
    </lineage>
</organism>
<accession>A0A1P8KN68</accession>